<keyword evidence="4" id="KW-0346">Stress response</keyword>
<dbReference type="GeneID" id="36318653"/>
<evidence type="ECO:0000256" key="3">
    <source>
        <dbReference type="SAM" id="MobiDB-lite"/>
    </source>
</evidence>
<organism evidence="4 5">
    <name type="scientific">Vairimorpha ceranae</name>
    <dbReference type="NCBI Taxonomy" id="40302"/>
    <lineage>
        <taxon>Eukaryota</taxon>
        <taxon>Fungi</taxon>
        <taxon>Fungi incertae sedis</taxon>
        <taxon>Microsporidia</taxon>
        <taxon>Nosematidae</taxon>
        <taxon>Vairimorpha</taxon>
    </lineage>
</organism>
<dbReference type="InterPro" id="IPR043129">
    <property type="entry name" value="ATPase_NBD"/>
</dbReference>
<dbReference type="PANTHER" id="PTHR45639">
    <property type="entry name" value="HSC70CB, ISOFORM G-RELATED"/>
    <property type="match status" value="1"/>
</dbReference>
<dbReference type="VEuPathDB" id="MicrosporidiaDB:G9O61_00g014450"/>
<dbReference type="GO" id="GO:0005524">
    <property type="term" value="F:ATP binding"/>
    <property type="evidence" value="ECO:0007669"/>
    <property type="project" value="UniProtKB-KW"/>
</dbReference>
<evidence type="ECO:0000256" key="2">
    <source>
        <dbReference type="ARBA" id="ARBA00022840"/>
    </source>
</evidence>
<evidence type="ECO:0000313" key="4">
    <source>
        <dbReference type="EMBL" id="KKO75824.1"/>
    </source>
</evidence>
<feature type="compositionally biased region" description="Basic and acidic residues" evidence="3">
    <location>
        <begin position="640"/>
        <end position="661"/>
    </location>
</feature>
<dbReference type="OMA" id="HERFIMI"/>
<dbReference type="InterPro" id="IPR013126">
    <property type="entry name" value="Hsp_70_fam"/>
</dbReference>
<dbReference type="Gene3D" id="3.30.420.40">
    <property type="match status" value="2"/>
</dbReference>
<protein>
    <submittedName>
        <fullName evidence="4">Heat shock 70 kDa protein 4l</fullName>
    </submittedName>
</protein>
<evidence type="ECO:0000313" key="5">
    <source>
        <dbReference type="Proteomes" id="UP000034350"/>
    </source>
</evidence>
<proteinExistence type="predicted"/>
<keyword evidence="1" id="KW-0547">Nucleotide-binding</keyword>
<evidence type="ECO:0000256" key="1">
    <source>
        <dbReference type="ARBA" id="ARBA00022741"/>
    </source>
</evidence>
<comment type="caution">
    <text evidence="4">The sequence shown here is derived from an EMBL/GenBank/DDBJ whole genome shotgun (WGS) entry which is preliminary data.</text>
</comment>
<feature type="compositionally biased region" description="Basic and acidic residues" evidence="3">
    <location>
        <begin position="613"/>
        <end position="634"/>
    </location>
</feature>
<gene>
    <name evidence="4" type="ORF">AAJ76_1100044618</name>
</gene>
<dbReference type="Proteomes" id="UP000034350">
    <property type="component" value="Unassembled WGS sequence"/>
</dbReference>
<dbReference type="Gene3D" id="3.90.640.10">
    <property type="entry name" value="Actin, Chain A, domain 4"/>
    <property type="match status" value="1"/>
</dbReference>
<dbReference type="VEuPathDB" id="MicrosporidiaDB:NCER_102035"/>
<accession>A0A0F9ZE72</accession>
<reference evidence="4 5" key="1">
    <citation type="journal article" date="2015" name="Environ. Microbiol.">
        <title>Genome analyses suggest the presence of polyploidy and recent human-driven expansions in eight global populations of the honeybee pathogen Nosema ceranae.</title>
        <authorList>
            <person name="Pelin A."/>
            <person name="Selman M."/>
            <person name="Aris-Brosou S."/>
            <person name="Farinelli L."/>
            <person name="Corradi N."/>
        </authorList>
    </citation>
    <scope>NUCLEOTIDE SEQUENCE [LARGE SCALE GENOMIC DNA]</scope>
    <source>
        <strain evidence="4 5">PA08 1199</strain>
    </source>
</reference>
<dbReference type="SUPFAM" id="SSF53067">
    <property type="entry name" value="Actin-like ATPase domain"/>
    <property type="match status" value="2"/>
</dbReference>
<keyword evidence="2" id="KW-0067">ATP-binding</keyword>
<dbReference type="GO" id="GO:0140662">
    <property type="term" value="F:ATP-dependent protein folding chaperone"/>
    <property type="evidence" value="ECO:0007669"/>
    <property type="project" value="InterPro"/>
</dbReference>
<dbReference type="Pfam" id="PF00012">
    <property type="entry name" value="HSP70"/>
    <property type="match status" value="1"/>
</dbReference>
<sequence length="661" mass="75656">MEFLGIDFGSYKTTLASSKDNGKILGDEQGKRAIPTLLELTSPIRKFGNSITGEHEGSINLRYRNFRDDLSKSENCQAYMMFMKYLDRIIKNNTRGAPSICVSIPSYCTYTDRKFLADIMKCCNMKLERFFNDITAIAMFACLRREKIPEKFMILDFGHAKTEAGIFTYKDFVLTPLYINNIKVGAQNFDNELINLIMRKYSIPDKIICKENILRHLEKLKTVLNSAEVANIQIYINETPINIQVTQEEYIVACKESTNKLTNFINDVIKESDTKLVTEITGGNSSSFLVKNILSDKLDIQSTLDLTESCAIGTALGLACSVVSNKFKMNDIIGRSISIKLENAEKSTEILKKTDLIGTSKCVTYKQKDAFNLEIFEDVLKIGDLQINKESSDKVEAVKITIEVNKLGFIDVKSVKVDDKDIDYKYTTFEMSSDQKEELINTEERYRLLETNIEKIGHMRNELETMAMNLLNAITGNLQELFNEEDEEIVKKVAMDLFDIPSVSEIEEEVKVRDDVIKQLDFVSKKLEGLESSIKEEIVNMKTSINECKDKFAKKSTPSYFKLQGIYYKLEAFDKNLRLDLFTASNFDKSPFDALKNDFDAAIVRAEEELKKMKQEEEEEKLRAQELENKKNETSEDAEKEVSEEKNNEKGNEDKETNEEK</sequence>
<feature type="region of interest" description="Disordered" evidence="3">
    <location>
        <begin position="613"/>
        <end position="661"/>
    </location>
</feature>
<dbReference type="RefSeq" id="XP_024331566.1">
    <property type="nucleotide sequence ID" value="XM_024473756.1"/>
</dbReference>
<name>A0A0F9ZE72_9MICR</name>
<keyword evidence="5" id="KW-1185">Reference proteome</keyword>
<dbReference type="EMBL" id="JPQZ01000011">
    <property type="protein sequence ID" value="KKO75824.1"/>
    <property type="molecule type" value="Genomic_DNA"/>
</dbReference>
<dbReference type="VEuPathDB" id="MicrosporidiaDB:AAJ76_1100044618"/>
<dbReference type="OrthoDB" id="434160at2759"/>
<dbReference type="AlphaFoldDB" id="A0A0F9ZE72"/>